<dbReference type="AlphaFoldDB" id="A0A5N6DVE1"/>
<dbReference type="EMBL" id="ML734948">
    <property type="protein sequence ID" value="KAB8209128.1"/>
    <property type="molecule type" value="Genomic_DNA"/>
</dbReference>
<proteinExistence type="predicted"/>
<dbReference type="SUPFAM" id="SSF57701">
    <property type="entry name" value="Zn2/Cys6 DNA-binding domain"/>
    <property type="match status" value="1"/>
</dbReference>
<keyword evidence="2" id="KW-0238">DNA-binding</keyword>
<evidence type="ECO:0000313" key="5">
    <source>
        <dbReference type="EMBL" id="KAB8209128.1"/>
    </source>
</evidence>
<gene>
    <name evidence="5" type="ORF">BDV34DRAFT_189283</name>
</gene>
<name>A0A5N6DVE1_ASPPA</name>
<evidence type="ECO:0000256" key="2">
    <source>
        <dbReference type="ARBA" id="ARBA00023125"/>
    </source>
</evidence>
<dbReference type="Gene3D" id="4.10.240.10">
    <property type="entry name" value="Zn(2)-C6 fungal-type DNA-binding domain"/>
    <property type="match status" value="1"/>
</dbReference>
<dbReference type="Proteomes" id="UP000326532">
    <property type="component" value="Unassembled WGS sequence"/>
</dbReference>
<dbReference type="VEuPathDB" id="FungiDB:BDV34DRAFT_189283"/>
<keyword evidence="1" id="KW-0805">Transcription regulation</keyword>
<dbReference type="GO" id="GO:0000981">
    <property type="term" value="F:DNA-binding transcription factor activity, RNA polymerase II-specific"/>
    <property type="evidence" value="ECO:0007669"/>
    <property type="project" value="InterPro"/>
</dbReference>
<keyword evidence="4" id="KW-0539">Nucleus</keyword>
<evidence type="ECO:0000256" key="4">
    <source>
        <dbReference type="ARBA" id="ARBA00023242"/>
    </source>
</evidence>
<dbReference type="GO" id="GO:0008270">
    <property type="term" value="F:zinc ion binding"/>
    <property type="evidence" value="ECO:0007669"/>
    <property type="project" value="InterPro"/>
</dbReference>
<protein>
    <submittedName>
        <fullName evidence="5">Uncharacterized protein</fullName>
    </submittedName>
</protein>
<dbReference type="InterPro" id="IPR036864">
    <property type="entry name" value="Zn2-C6_fun-type_DNA-bd_sf"/>
</dbReference>
<reference evidence="5 6" key="1">
    <citation type="submission" date="2019-04" db="EMBL/GenBank/DDBJ databases">
        <title>Fungal friends and foes A comparative genomics study of 23 Aspergillus species from section Flavi.</title>
        <authorList>
            <consortium name="DOE Joint Genome Institute"/>
            <person name="Kjaerbolling I."/>
            <person name="Vesth T.C."/>
            <person name="Frisvad J.C."/>
            <person name="Nybo J.L."/>
            <person name="Theobald S."/>
            <person name="Kildgaard S."/>
            <person name="Petersen T.I."/>
            <person name="Kuo A."/>
            <person name="Sato A."/>
            <person name="Lyhne E.K."/>
            <person name="Kogle M.E."/>
            <person name="Wiebenga A."/>
            <person name="Kun R.S."/>
            <person name="Lubbers R.J."/>
            <person name="Makela M.R."/>
            <person name="Barry K."/>
            <person name="Chovatia M."/>
            <person name="Clum A."/>
            <person name="Daum C."/>
            <person name="Haridas S."/>
            <person name="He G."/>
            <person name="LaButti K."/>
            <person name="Lipzen A."/>
            <person name="Mondo S."/>
            <person name="Pangilinan J."/>
            <person name="Riley R."/>
            <person name="Salamov A."/>
            <person name="Simmons B.A."/>
            <person name="Magnuson J.K."/>
            <person name="Henrissat B."/>
            <person name="Mortensen U.H."/>
            <person name="Larsen T.O."/>
            <person name="De vries R.P."/>
            <person name="Grigoriev I.V."/>
            <person name="Machida M."/>
            <person name="Baker S.E."/>
            <person name="Andersen M.R."/>
        </authorList>
    </citation>
    <scope>NUCLEOTIDE SEQUENCE [LARGE SCALE GENOMIC DNA]</scope>
    <source>
        <strain evidence="5 6">CBS 117618</strain>
    </source>
</reference>
<evidence type="ECO:0000256" key="3">
    <source>
        <dbReference type="ARBA" id="ARBA00023163"/>
    </source>
</evidence>
<sequence length="76" mass="8748">MIVCYTMYAPLPPRPRKTNISRSRNGCVPCRRKKCKFDEAQSQCIRCARTGAMCWFQKTPLRFRSMDTNKGIGSKA</sequence>
<keyword evidence="6" id="KW-1185">Reference proteome</keyword>
<keyword evidence="3" id="KW-0804">Transcription</keyword>
<evidence type="ECO:0000313" key="6">
    <source>
        <dbReference type="Proteomes" id="UP000326532"/>
    </source>
</evidence>
<accession>A0A5N6DVE1</accession>
<organism evidence="5 6">
    <name type="scientific">Aspergillus parasiticus</name>
    <dbReference type="NCBI Taxonomy" id="5067"/>
    <lineage>
        <taxon>Eukaryota</taxon>
        <taxon>Fungi</taxon>
        <taxon>Dikarya</taxon>
        <taxon>Ascomycota</taxon>
        <taxon>Pezizomycotina</taxon>
        <taxon>Eurotiomycetes</taxon>
        <taxon>Eurotiomycetidae</taxon>
        <taxon>Eurotiales</taxon>
        <taxon>Aspergillaceae</taxon>
        <taxon>Aspergillus</taxon>
        <taxon>Aspergillus subgen. Circumdati</taxon>
    </lineage>
</organism>
<dbReference type="GO" id="GO:0003677">
    <property type="term" value="F:DNA binding"/>
    <property type="evidence" value="ECO:0007669"/>
    <property type="project" value="UniProtKB-KW"/>
</dbReference>
<evidence type="ECO:0000256" key="1">
    <source>
        <dbReference type="ARBA" id="ARBA00023015"/>
    </source>
</evidence>